<dbReference type="NCBIfam" id="NF041083">
    <property type="entry name" value="thermosome_beta"/>
    <property type="match status" value="1"/>
</dbReference>
<keyword evidence="4" id="KW-0963">Cytoplasm</keyword>
<dbReference type="GO" id="GO:0005524">
    <property type="term" value="F:ATP binding"/>
    <property type="evidence" value="ECO:0007669"/>
    <property type="project" value="UniProtKB-KW"/>
</dbReference>
<gene>
    <name evidence="10" type="ORF">CHC_T00001659001</name>
</gene>
<evidence type="ECO:0000256" key="7">
    <source>
        <dbReference type="ARBA" id="ARBA00023186"/>
    </source>
</evidence>
<dbReference type="FunFam" id="1.10.560.10:FF:000085">
    <property type="entry name" value="T-complex protein 1 subunit gamma"/>
    <property type="match status" value="1"/>
</dbReference>
<evidence type="ECO:0000256" key="4">
    <source>
        <dbReference type="ARBA" id="ARBA00022490"/>
    </source>
</evidence>
<evidence type="ECO:0000256" key="1">
    <source>
        <dbReference type="ARBA" id="ARBA00004496"/>
    </source>
</evidence>
<dbReference type="SUPFAM" id="SSF54849">
    <property type="entry name" value="GroEL-intermediate domain like"/>
    <property type="match status" value="1"/>
</dbReference>
<comment type="similarity">
    <text evidence="2 8">Belongs to the TCP-1 chaperonin family.</text>
</comment>
<dbReference type="OrthoDB" id="10248520at2759"/>
<protein>
    <recommendedName>
        <fullName evidence="3 9">T-complex protein 1 subunit gamma</fullName>
    </recommendedName>
</protein>
<evidence type="ECO:0000256" key="6">
    <source>
        <dbReference type="ARBA" id="ARBA00022840"/>
    </source>
</evidence>
<dbReference type="Gramene" id="CDF32863">
    <property type="protein sequence ID" value="CDF32863"/>
    <property type="gene ID" value="CHC_T00001659001"/>
</dbReference>
<dbReference type="InterPro" id="IPR053374">
    <property type="entry name" value="TCP-1_chaperonin"/>
</dbReference>
<dbReference type="SUPFAM" id="SSF48592">
    <property type="entry name" value="GroEL equatorial domain-like"/>
    <property type="match status" value="1"/>
</dbReference>
<keyword evidence="7 8" id="KW-0143">Chaperone</keyword>
<dbReference type="OMA" id="CGGSTIR"/>
<dbReference type="PRINTS" id="PR00304">
    <property type="entry name" value="TCOMPLEXTCP1"/>
</dbReference>
<dbReference type="InterPro" id="IPR012719">
    <property type="entry name" value="Chap_CCT_gamma"/>
</dbReference>
<keyword evidence="6 8" id="KW-0067">ATP-binding</keyword>
<evidence type="ECO:0000256" key="2">
    <source>
        <dbReference type="ARBA" id="ARBA00008020"/>
    </source>
</evidence>
<dbReference type="GO" id="GO:0016887">
    <property type="term" value="F:ATP hydrolysis activity"/>
    <property type="evidence" value="ECO:0007669"/>
    <property type="project" value="InterPro"/>
</dbReference>
<dbReference type="InterPro" id="IPR054827">
    <property type="entry name" value="thermosome_alpha"/>
</dbReference>
<dbReference type="Gene3D" id="3.30.260.10">
    <property type="entry name" value="TCP-1-like chaperonin intermediate domain"/>
    <property type="match status" value="1"/>
</dbReference>
<dbReference type="InterPro" id="IPR027410">
    <property type="entry name" value="TCP-1-like_intermed_sf"/>
</dbReference>
<dbReference type="FunFam" id="3.50.7.10:FF:000005">
    <property type="entry name" value="T-complex protein 1 subunit gamma"/>
    <property type="match status" value="1"/>
</dbReference>
<dbReference type="PROSITE" id="PS00751">
    <property type="entry name" value="TCP1_2"/>
    <property type="match status" value="1"/>
</dbReference>
<dbReference type="InterPro" id="IPR027409">
    <property type="entry name" value="GroEL-like_apical_dom_sf"/>
</dbReference>
<name>R7Q4R4_CHOCR</name>
<accession>R7Q4R4</accession>
<evidence type="ECO:0000313" key="10">
    <source>
        <dbReference type="EMBL" id="CDF32863.1"/>
    </source>
</evidence>
<dbReference type="PROSITE" id="PS00995">
    <property type="entry name" value="TCP1_3"/>
    <property type="match status" value="1"/>
</dbReference>
<dbReference type="Gene3D" id="1.10.560.10">
    <property type="entry name" value="GroEL-like equatorial domain"/>
    <property type="match status" value="1"/>
</dbReference>
<dbReference type="GO" id="GO:0140662">
    <property type="term" value="F:ATP-dependent protein folding chaperone"/>
    <property type="evidence" value="ECO:0007669"/>
    <property type="project" value="InterPro"/>
</dbReference>
<evidence type="ECO:0000256" key="5">
    <source>
        <dbReference type="ARBA" id="ARBA00022741"/>
    </source>
</evidence>
<keyword evidence="11" id="KW-1185">Reference proteome</keyword>
<dbReference type="SUPFAM" id="SSF52029">
    <property type="entry name" value="GroEL apical domain-like"/>
    <property type="match status" value="1"/>
</dbReference>
<keyword evidence="5 8" id="KW-0547">Nucleotide-binding</keyword>
<evidence type="ECO:0000256" key="8">
    <source>
        <dbReference type="RuleBase" id="RU004187"/>
    </source>
</evidence>
<dbReference type="InterPro" id="IPR017998">
    <property type="entry name" value="Chaperone_TCP-1"/>
</dbReference>
<evidence type="ECO:0000313" key="11">
    <source>
        <dbReference type="Proteomes" id="UP000012073"/>
    </source>
</evidence>
<dbReference type="GO" id="GO:0051082">
    <property type="term" value="F:unfolded protein binding"/>
    <property type="evidence" value="ECO:0007669"/>
    <property type="project" value="InterPro"/>
</dbReference>
<dbReference type="RefSeq" id="XP_005712664.1">
    <property type="nucleotide sequence ID" value="XM_005712607.1"/>
</dbReference>
<dbReference type="InterPro" id="IPR027413">
    <property type="entry name" value="GROEL-like_equatorial_sf"/>
</dbReference>
<dbReference type="Pfam" id="PF00118">
    <property type="entry name" value="Cpn60_TCP1"/>
    <property type="match status" value="1"/>
</dbReference>
<dbReference type="GO" id="GO:0005832">
    <property type="term" value="C:chaperonin-containing T-complex"/>
    <property type="evidence" value="ECO:0007669"/>
    <property type="project" value="UniProtKB-ARBA"/>
</dbReference>
<dbReference type="NCBIfam" id="TIGR02344">
    <property type="entry name" value="chap_CCT_gamma"/>
    <property type="match status" value="1"/>
</dbReference>
<dbReference type="STRING" id="2769.R7Q4R4"/>
<dbReference type="Proteomes" id="UP000012073">
    <property type="component" value="Unassembled WGS sequence"/>
</dbReference>
<organism evidence="10 11">
    <name type="scientific">Chondrus crispus</name>
    <name type="common">Carrageen Irish moss</name>
    <name type="synonym">Polymorpha crispa</name>
    <dbReference type="NCBI Taxonomy" id="2769"/>
    <lineage>
        <taxon>Eukaryota</taxon>
        <taxon>Rhodophyta</taxon>
        <taxon>Florideophyceae</taxon>
        <taxon>Rhodymeniophycidae</taxon>
        <taxon>Gigartinales</taxon>
        <taxon>Gigartinaceae</taxon>
        <taxon>Chondrus</taxon>
    </lineage>
</organism>
<evidence type="ECO:0000256" key="3">
    <source>
        <dbReference type="ARBA" id="ARBA00017187"/>
    </source>
</evidence>
<dbReference type="PANTHER" id="PTHR11353">
    <property type="entry name" value="CHAPERONIN"/>
    <property type="match status" value="1"/>
</dbReference>
<dbReference type="NCBIfam" id="NF041082">
    <property type="entry name" value="thermosome_alpha"/>
    <property type="match status" value="1"/>
</dbReference>
<reference evidence="11" key="1">
    <citation type="journal article" date="2013" name="Proc. Natl. Acad. Sci. U.S.A.">
        <title>Genome structure and metabolic features in the red seaweed Chondrus crispus shed light on evolution of the Archaeplastida.</title>
        <authorList>
            <person name="Collen J."/>
            <person name="Porcel B."/>
            <person name="Carre W."/>
            <person name="Ball S.G."/>
            <person name="Chaparro C."/>
            <person name="Tonon T."/>
            <person name="Barbeyron T."/>
            <person name="Michel G."/>
            <person name="Noel B."/>
            <person name="Valentin K."/>
            <person name="Elias M."/>
            <person name="Artiguenave F."/>
            <person name="Arun A."/>
            <person name="Aury J.M."/>
            <person name="Barbosa-Neto J.F."/>
            <person name="Bothwell J.H."/>
            <person name="Bouget F.Y."/>
            <person name="Brillet L."/>
            <person name="Cabello-Hurtado F."/>
            <person name="Capella-Gutierrez S."/>
            <person name="Charrier B."/>
            <person name="Cladiere L."/>
            <person name="Cock J.M."/>
            <person name="Coelho S.M."/>
            <person name="Colleoni C."/>
            <person name="Czjzek M."/>
            <person name="Da Silva C."/>
            <person name="Delage L."/>
            <person name="Denoeud F."/>
            <person name="Deschamps P."/>
            <person name="Dittami S.M."/>
            <person name="Gabaldon T."/>
            <person name="Gachon C.M."/>
            <person name="Groisillier A."/>
            <person name="Herve C."/>
            <person name="Jabbari K."/>
            <person name="Katinka M."/>
            <person name="Kloareg B."/>
            <person name="Kowalczyk N."/>
            <person name="Labadie K."/>
            <person name="Leblanc C."/>
            <person name="Lopez P.J."/>
            <person name="McLachlan D.H."/>
            <person name="Meslet-Cladiere L."/>
            <person name="Moustafa A."/>
            <person name="Nehr Z."/>
            <person name="Nyvall Collen P."/>
            <person name="Panaud O."/>
            <person name="Partensky F."/>
            <person name="Poulain J."/>
            <person name="Rensing S.A."/>
            <person name="Rousvoal S."/>
            <person name="Samson G."/>
            <person name="Symeonidi A."/>
            <person name="Weissenbach J."/>
            <person name="Zambounis A."/>
            <person name="Wincker P."/>
            <person name="Boyen C."/>
        </authorList>
    </citation>
    <scope>NUCLEOTIDE SEQUENCE [LARGE SCALE GENOMIC DNA]</scope>
    <source>
        <strain evidence="11">cv. Stackhouse</strain>
    </source>
</reference>
<dbReference type="PhylomeDB" id="R7Q4R4"/>
<proteinExistence type="inferred from homology"/>
<dbReference type="EMBL" id="HG001593">
    <property type="protein sequence ID" value="CDF32863.1"/>
    <property type="molecule type" value="Genomic_DNA"/>
</dbReference>
<evidence type="ECO:0000256" key="9">
    <source>
        <dbReference type="RuleBase" id="RU004191"/>
    </source>
</evidence>
<sequence length="547" mass="59831">MQAPVLVLNQNAKRESGRRAQLTNIAAARAVSDIIRTTLGPRAMLKMILDAMGNIVLTNDGNAILREIDVSHPAAKSMIELSRTQDEEVGDGTTSVTVLAGEILTLCETFLNRNIHPTVIVSALFNALDDAVVFAEELAITVDLTNDEQILQLIRSCIGTKYVTRHDDLIVNIAFKAVNVVRVDIDGTVVIDIKNFAKVEKIPGGELSDSRVLSGVMFNKDVTNAKMRRRIENPRIILLDCPLEYRKAESTTNVEITEEKDWKRLLEIEEEYVMALCDKLLEFKPDLIVTEKGVSDLALHVLGKQNVSVIRRLRKTDNTRIAKASGAIIVSRVEELKESDVGVGAGLFEVSKIGDEYFSFITECKNPKACTILLRGGSKDVLMEVERNLQDAMAVTRNILTNPKMVPGGGAIEMAVSNRLHAKSKTITGVSQYPYRAVAEALEVIPRTLAENCGGKVIRVMTALRAKHSGAKDTENKDCSFWGIDGLKGVAADMREIGIWEPLIVKTQTMKTAVEAAGMLLRIDDIVSGLSKRKDAGGAQGGAPEEE</sequence>
<dbReference type="Gene3D" id="3.50.7.10">
    <property type="entry name" value="GroEL"/>
    <property type="match status" value="1"/>
</dbReference>
<dbReference type="PROSITE" id="PS00750">
    <property type="entry name" value="TCP1_1"/>
    <property type="match status" value="1"/>
</dbReference>
<dbReference type="InterPro" id="IPR002423">
    <property type="entry name" value="Cpn60/GroEL/TCP-1"/>
</dbReference>
<dbReference type="GeneID" id="17320407"/>
<dbReference type="AlphaFoldDB" id="R7Q4R4"/>
<comment type="subcellular location">
    <subcellularLocation>
        <location evidence="1">Cytoplasm</location>
    </subcellularLocation>
</comment>
<dbReference type="CDD" id="cd03337">
    <property type="entry name" value="TCP1_gamma"/>
    <property type="match status" value="1"/>
</dbReference>
<dbReference type="KEGG" id="ccp:CHC_T00001659001"/>
<dbReference type="InterPro" id="IPR002194">
    <property type="entry name" value="Chaperonin_TCP-1_CS"/>
</dbReference>